<gene>
    <name evidence="1" type="ORF">SIRAN3409</name>
</gene>
<reference evidence="1" key="1">
    <citation type="submission" date="2014-05" db="EMBL/GenBank/DDBJ databases">
        <authorList>
            <person name="Horn Fabian"/>
        </authorList>
    </citation>
    <scope>NUCLEOTIDE SEQUENCE</scope>
</reference>
<proteinExistence type="predicted"/>
<dbReference type="HOGENOM" id="CLU_3421220_0_0_11"/>
<evidence type="ECO:0000313" key="1">
    <source>
        <dbReference type="EMBL" id="CDR06520.1"/>
    </source>
</evidence>
<dbReference type="AlphaFoldDB" id="A0A060ZKA8"/>
<organism evidence="1">
    <name type="scientific">Streptomyces iranensis</name>
    <dbReference type="NCBI Taxonomy" id="576784"/>
    <lineage>
        <taxon>Bacteria</taxon>
        <taxon>Bacillati</taxon>
        <taxon>Actinomycetota</taxon>
        <taxon>Actinomycetes</taxon>
        <taxon>Kitasatosporales</taxon>
        <taxon>Streptomycetaceae</taxon>
        <taxon>Streptomyces</taxon>
        <taxon>Streptomyces violaceusniger group</taxon>
    </lineage>
</organism>
<protein>
    <submittedName>
        <fullName evidence="1">Uncharacterized protein</fullName>
    </submittedName>
</protein>
<dbReference type="EMBL" id="LK022848">
    <property type="protein sequence ID" value="CDR06520.1"/>
    <property type="molecule type" value="Genomic_DNA"/>
</dbReference>
<sequence>MTTLIELIVFYLSPRDSSDKHKPP</sequence>
<accession>A0A060ZKA8</accession>
<name>A0A060ZKA8_9ACTN</name>